<dbReference type="Pfam" id="PF14384">
    <property type="entry name" value="BrnA_antitoxin"/>
    <property type="match status" value="1"/>
</dbReference>
<comment type="caution">
    <text evidence="2">The sequence shown here is derived from an EMBL/GenBank/DDBJ whole genome shotgun (WGS) entry which is preliminary data.</text>
</comment>
<evidence type="ECO:0008006" key="4">
    <source>
        <dbReference type="Google" id="ProtNLM"/>
    </source>
</evidence>
<gene>
    <name evidence="2" type="ORF">AA309_20150</name>
</gene>
<dbReference type="OrthoDB" id="361944at2"/>
<keyword evidence="3" id="KW-1185">Reference proteome</keyword>
<evidence type="ECO:0000313" key="3">
    <source>
        <dbReference type="Proteomes" id="UP000035489"/>
    </source>
</evidence>
<proteinExistence type="predicted"/>
<dbReference type="AlphaFoldDB" id="A0A0H1R8B6"/>
<dbReference type="Proteomes" id="UP000035489">
    <property type="component" value="Unassembled WGS sequence"/>
</dbReference>
<evidence type="ECO:0000256" key="1">
    <source>
        <dbReference type="SAM" id="MobiDB-lite"/>
    </source>
</evidence>
<sequence>MTGNKHSTAPDWTDPDDAPDLSTPEWQAKMAQAKVARGRPKSDKSKVAVKLRIDPDVLEAYKATGPGWQTRMSEALRKGLGKKPKAA</sequence>
<feature type="region of interest" description="Disordered" evidence="1">
    <location>
        <begin position="1"/>
        <end position="24"/>
    </location>
</feature>
<dbReference type="EMBL" id="LCYG01000055">
    <property type="protein sequence ID" value="KLK91413.1"/>
    <property type="molecule type" value="Genomic_DNA"/>
</dbReference>
<organism evidence="2 3">
    <name type="scientific">Microvirga vignae</name>
    <dbReference type="NCBI Taxonomy" id="1225564"/>
    <lineage>
        <taxon>Bacteria</taxon>
        <taxon>Pseudomonadati</taxon>
        <taxon>Pseudomonadota</taxon>
        <taxon>Alphaproteobacteria</taxon>
        <taxon>Hyphomicrobiales</taxon>
        <taxon>Methylobacteriaceae</taxon>
        <taxon>Microvirga</taxon>
    </lineage>
</organism>
<dbReference type="PATRIC" id="fig|1225564.3.peg.5343"/>
<accession>A0A0H1R8B6</accession>
<evidence type="ECO:0000313" key="2">
    <source>
        <dbReference type="EMBL" id="KLK91413.1"/>
    </source>
</evidence>
<reference evidence="2 3" key="1">
    <citation type="submission" date="2015-05" db="EMBL/GenBank/DDBJ databases">
        <title>Draft genome sequence of Microvirga vignae strain BR3299, a novel nitrogen fixing bacteria isolated from Brazil semi-aired region.</title>
        <authorList>
            <person name="Zilli J.E."/>
            <person name="Passos S.R."/>
            <person name="Leite J."/>
            <person name="Baldani J.I."/>
            <person name="Xavier G.R."/>
            <person name="Rumjaneck N.G."/>
            <person name="Simoes-Araujo J.L."/>
        </authorList>
    </citation>
    <scope>NUCLEOTIDE SEQUENCE [LARGE SCALE GENOMIC DNA]</scope>
    <source>
        <strain evidence="2 3">BR3299</strain>
    </source>
</reference>
<name>A0A0H1R8B6_9HYPH</name>
<protein>
    <recommendedName>
        <fullName evidence="4">BrnA antitoxin of type II toxin-antitoxin system</fullName>
    </recommendedName>
</protein>
<dbReference type="RefSeq" id="WP_047190811.1">
    <property type="nucleotide sequence ID" value="NZ_LCYG01000055.1"/>
</dbReference>
<dbReference type="InterPro" id="IPR025528">
    <property type="entry name" value="BrnA_antitoxin"/>
</dbReference>
<dbReference type="STRING" id="1225564.AA309_20150"/>